<comment type="subcellular location">
    <subcellularLocation>
        <location evidence="1">Nucleus</location>
    </subcellularLocation>
</comment>
<dbReference type="Pfam" id="PF01448">
    <property type="entry name" value="ELM2"/>
    <property type="match status" value="1"/>
</dbReference>
<dbReference type="InterPro" id="IPR001005">
    <property type="entry name" value="SANT/Myb"/>
</dbReference>
<organism evidence="10 11">
    <name type="scientific">Characodon lateralis</name>
    <dbReference type="NCBI Taxonomy" id="208331"/>
    <lineage>
        <taxon>Eukaryota</taxon>
        <taxon>Metazoa</taxon>
        <taxon>Chordata</taxon>
        <taxon>Craniata</taxon>
        <taxon>Vertebrata</taxon>
        <taxon>Euteleostomi</taxon>
        <taxon>Actinopterygii</taxon>
        <taxon>Neopterygii</taxon>
        <taxon>Teleostei</taxon>
        <taxon>Neoteleostei</taxon>
        <taxon>Acanthomorphata</taxon>
        <taxon>Ovalentaria</taxon>
        <taxon>Atherinomorphae</taxon>
        <taxon>Cyprinodontiformes</taxon>
        <taxon>Goodeidae</taxon>
        <taxon>Characodon</taxon>
    </lineage>
</organism>
<evidence type="ECO:0000259" key="8">
    <source>
        <dbReference type="PROSITE" id="PS51156"/>
    </source>
</evidence>
<dbReference type="PANTHER" id="PTHR16089">
    <property type="entry name" value="REST COREPRESSOR COREST PROTEIN-RELATED"/>
    <property type="match status" value="1"/>
</dbReference>
<sequence>MYSGSTAVCVQENMSDLWTYPAASPPSIIHQSSRSNSLPPFTTSLFRNHGSLSPGKVTSPHIYPPQNTSPHMCPSQVTSPHLGLQTQASLFQFPQSQMTSTHLTQPQVTSSHLSPQMELSPSHLFYQPQITSPHLPSVQVNSTYHLSSPQVNSPLLHSPHIGSPHLTPQPQHFLYNQNPDPELDYADWNKCEASSDLSCYLNGSSFSYQNQSPSSLDIHLQNQYSTSDTPHADEMERTNKAYSTHTIHASGMLDQSDPAGQAQHTWDSMSPTLSQVQCIPLGSTSAGDAMGGWSSIEVSSSHTEDFPNNQFYHESYHGSNTQQPFCSPTTPGPSPHYPQTPAVSSPGPQMHPRTDRTGCPKQMSKQGNRDPSAGLSLNDTSSYFQPSDKAQQHPHQRTQHHLQTQGELSEEVAVGSLETSFSPQERGQPSSSSGLTQGLSAGQSCKEECGGGRRGPRKGNESQPDWNWVKQLQPLRATGLLDSRCRLLCTVCNRDFKSLPALNGHMRSHSGFRSPTRLKKDTSPCTKSPVSIVMPVSVPVQTRGMSGKGYIPTPSSRGAVLYHSLMHLKEQEDFGSTGNQDSDMVTKAKLGHYTPPPMLCPERAGPGLYCSLTIRRQQRADMIQLHNNLADPVALATACPSPEPLASGNIKPHINCGKSSQAEIPPLRTKKHARSDSHNALLLWTPYDELERPVNQQRVEALLMMARSSVVPGARYSPEYALQLLSECKGDFLLTVEKLLSTPETSTKQSGVWWSPSEKKLLLKSLQIHHKDFSSIQRAVRSKSLPECVEYYYLWKKKLSLGIKTPTNLTISLPEANRQKASQSQKAS</sequence>
<dbReference type="SMART" id="SM00355">
    <property type="entry name" value="ZnF_C2H2"/>
    <property type="match status" value="1"/>
</dbReference>
<dbReference type="PROSITE" id="PS51293">
    <property type="entry name" value="SANT"/>
    <property type="match status" value="1"/>
</dbReference>
<dbReference type="Pfam" id="PF13912">
    <property type="entry name" value="zf-C2H2_6"/>
    <property type="match status" value="1"/>
</dbReference>
<feature type="domain" description="SANT" evidence="9">
    <location>
        <begin position="754"/>
        <end position="800"/>
    </location>
</feature>
<evidence type="ECO:0000256" key="6">
    <source>
        <dbReference type="SAM" id="MobiDB-lite"/>
    </source>
</evidence>
<evidence type="ECO:0000259" key="7">
    <source>
        <dbReference type="PROSITE" id="PS50157"/>
    </source>
</evidence>
<feature type="compositionally biased region" description="Polar residues" evidence="6">
    <location>
        <begin position="299"/>
        <end position="329"/>
    </location>
</feature>
<evidence type="ECO:0000256" key="4">
    <source>
        <dbReference type="ARBA" id="ARBA00023242"/>
    </source>
</evidence>
<feature type="compositionally biased region" description="Polar residues" evidence="6">
    <location>
        <begin position="375"/>
        <end position="389"/>
    </location>
</feature>
<dbReference type="SUPFAM" id="SSF46689">
    <property type="entry name" value="Homeodomain-like"/>
    <property type="match status" value="1"/>
</dbReference>
<dbReference type="InterPro" id="IPR009057">
    <property type="entry name" value="Homeodomain-like_sf"/>
</dbReference>
<dbReference type="EMBL" id="JAHUTJ010034908">
    <property type="protein sequence ID" value="MED6278231.1"/>
    <property type="molecule type" value="Genomic_DNA"/>
</dbReference>
<keyword evidence="2" id="KW-0805">Transcription regulation</keyword>
<keyword evidence="5" id="KW-0862">Zinc</keyword>
<evidence type="ECO:0000259" key="9">
    <source>
        <dbReference type="PROSITE" id="PS51293"/>
    </source>
</evidence>
<proteinExistence type="predicted"/>
<dbReference type="InterPro" id="IPR017884">
    <property type="entry name" value="SANT_dom"/>
</dbReference>
<gene>
    <name evidence="10" type="ORF">CHARACLAT_021578</name>
</gene>
<dbReference type="InterPro" id="IPR051066">
    <property type="entry name" value="Trans_reg/Corepressor"/>
</dbReference>
<reference evidence="10 11" key="1">
    <citation type="submission" date="2021-06" db="EMBL/GenBank/DDBJ databases">
        <authorList>
            <person name="Palmer J.M."/>
        </authorList>
    </citation>
    <scope>NUCLEOTIDE SEQUENCE [LARGE SCALE GENOMIC DNA]</scope>
    <source>
        <strain evidence="10 11">CL_MEX2019</strain>
        <tissue evidence="10">Muscle</tissue>
    </source>
</reference>
<keyword evidence="5" id="KW-0863">Zinc-finger</keyword>
<feature type="domain" description="C2H2-type" evidence="7">
    <location>
        <begin position="487"/>
        <end position="514"/>
    </location>
</feature>
<evidence type="ECO:0000256" key="2">
    <source>
        <dbReference type="ARBA" id="ARBA00023015"/>
    </source>
</evidence>
<dbReference type="PROSITE" id="PS50157">
    <property type="entry name" value="ZINC_FINGER_C2H2_2"/>
    <property type="match status" value="1"/>
</dbReference>
<evidence type="ECO:0000256" key="3">
    <source>
        <dbReference type="ARBA" id="ARBA00023163"/>
    </source>
</evidence>
<evidence type="ECO:0000256" key="1">
    <source>
        <dbReference type="ARBA" id="ARBA00004123"/>
    </source>
</evidence>
<feature type="region of interest" description="Disordered" evidence="6">
    <location>
        <begin position="508"/>
        <end position="527"/>
    </location>
</feature>
<dbReference type="SMART" id="SM00717">
    <property type="entry name" value="SANT"/>
    <property type="match status" value="1"/>
</dbReference>
<evidence type="ECO:0000256" key="5">
    <source>
        <dbReference type="PROSITE-ProRule" id="PRU00042"/>
    </source>
</evidence>
<evidence type="ECO:0000313" key="11">
    <source>
        <dbReference type="Proteomes" id="UP001352852"/>
    </source>
</evidence>
<keyword evidence="5" id="KW-0479">Metal-binding</keyword>
<feature type="domain" description="ELM2" evidence="8">
    <location>
        <begin position="652"/>
        <end position="743"/>
    </location>
</feature>
<keyword evidence="4" id="KW-0539">Nucleus</keyword>
<keyword evidence="11" id="KW-1185">Reference proteome</keyword>
<protein>
    <recommendedName>
        <fullName evidence="12">Transcriptional-regulating factor 1-like</fullName>
    </recommendedName>
</protein>
<evidence type="ECO:0000313" key="10">
    <source>
        <dbReference type="EMBL" id="MED6278231.1"/>
    </source>
</evidence>
<dbReference type="PROSITE" id="PS51156">
    <property type="entry name" value="ELM2"/>
    <property type="match status" value="1"/>
</dbReference>
<dbReference type="PANTHER" id="PTHR16089:SF19">
    <property type="entry name" value="TRANSCRIPTIONAL-REGULATING FACTOR 1"/>
    <property type="match status" value="1"/>
</dbReference>
<dbReference type="SMART" id="SM01189">
    <property type="entry name" value="ELM2"/>
    <property type="match status" value="1"/>
</dbReference>
<dbReference type="InterPro" id="IPR000949">
    <property type="entry name" value="ELM2_dom"/>
</dbReference>
<dbReference type="Gene3D" id="1.10.10.60">
    <property type="entry name" value="Homeodomain-like"/>
    <property type="match status" value="1"/>
</dbReference>
<feature type="compositionally biased region" description="Polar residues" evidence="6">
    <location>
        <begin position="417"/>
        <end position="443"/>
    </location>
</feature>
<feature type="compositionally biased region" description="Polar residues" evidence="6">
    <location>
        <begin position="65"/>
        <end position="74"/>
    </location>
</feature>
<accession>A0ABU7DTQ5</accession>
<name>A0ABU7DTQ5_9TELE</name>
<keyword evidence="3" id="KW-0804">Transcription</keyword>
<dbReference type="PROSITE" id="PS00028">
    <property type="entry name" value="ZINC_FINGER_C2H2_1"/>
    <property type="match status" value="1"/>
</dbReference>
<feature type="region of interest" description="Disordered" evidence="6">
    <location>
        <begin position="299"/>
        <end position="466"/>
    </location>
</feature>
<evidence type="ECO:0008006" key="12">
    <source>
        <dbReference type="Google" id="ProtNLM"/>
    </source>
</evidence>
<dbReference type="Proteomes" id="UP001352852">
    <property type="component" value="Unassembled WGS sequence"/>
</dbReference>
<comment type="caution">
    <text evidence="10">The sequence shown here is derived from an EMBL/GenBank/DDBJ whole genome shotgun (WGS) entry which is preliminary data.</text>
</comment>
<dbReference type="InterPro" id="IPR013087">
    <property type="entry name" value="Znf_C2H2_type"/>
</dbReference>
<feature type="region of interest" description="Disordered" evidence="6">
    <location>
        <begin position="46"/>
        <end position="74"/>
    </location>
</feature>